<reference evidence="1 2" key="1">
    <citation type="submission" date="2016-05" db="EMBL/GenBank/DDBJ databases">
        <title>Comparative analysis of secretome profiles of manganese(II)-oxidizing ascomycete fungi.</title>
        <authorList>
            <consortium name="DOE Joint Genome Institute"/>
            <person name="Zeiner C.A."/>
            <person name="Purvine S.O."/>
            <person name="Zink E.M."/>
            <person name="Wu S."/>
            <person name="Pasa-Tolic L."/>
            <person name="Chaput D.L."/>
            <person name="Haridas S."/>
            <person name="Grigoriev I.V."/>
            <person name="Santelli C.M."/>
            <person name="Hansel C.M."/>
        </authorList>
    </citation>
    <scope>NUCLEOTIDE SEQUENCE [LARGE SCALE GENOMIC DNA]</scope>
    <source>
        <strain evidence="1 2">AP3s5-JAC2a</strain>
    </source>
</reference>
<dbReference type="RefSeq" id="XP_018039617.1">
    <property type="nucleotide sequence ID" value="XM_018182473.1"/>
</dbReference>
<protein>
    <submittedName>
        <fullName evidence="1">Uncharacterized protein</fullName>
    </submittedName>
</protein>
<gene>
    <name evidence="1" type="ORF">CC84DRAFT_1212703</name>
</gene>
<dbReference type="EMBL" id="KV441549">
    <property type="protein sequence ID" value="OAG09252.1"/>
    <property type="molecule type" value="Genomic_DNA"/>
</dbReference>
<proteinExistence type="predicted"/>
<evidence type="ECO:0000313" key="1">
    <source>
        <dbReference type="EMBL" id="OAG09252.1"/>
    </source>
</evidence>
<dbReference type="AlphaFoldDB" id="A0A177CQN1"/>
<organism evidence="1 2">
    <name type="scientific">Paraphaeosphaeria sporulosa</name>
    <dbReference type="NCBI Taxonomy" id="1460663"/>
    <lineage>
        <taxon>Eukaryota</taxon>
        <taxon>Fungi</taxon>
        <taxon>Dikarya</taxon>
        <taxon>Ascomycota</taxon>
        <taxon>Pezizomycotina</taxon>
        <taxon>Dothideomycetes</taxon>
        <taxon>Pleosporomycetidae</taxon>
        <taxon>Pleosporales</taxon>
        <taxon>Massarineae</taxon>
        <taxon>Didymosphaeriaceae</taxon>
        <taxon>Paraphaeosphaeria</taxon>
    </lineage>
</organism>
<dbReference type="GeneID" id="28765959"/>
<accession>A0A177CQN1</accession>
<keyword evidence="2" id="KW-1185">Reference proteome</keyword>
<dbReference type="Proteomes" id="UP000077069">
    <property type="component" value="Unassembled WGS sequence"/>
</dbReference>
<dbReference type="InParanoid" id="A0A177CQN1"/>
<evidence type="ECO:0000313" key="2">
    <source>
        <dbReference type="Proteomes" id="UP000077069"/>
    </source>
</evidence>
<sequence>MCGPSLLSGNPGFPRTFGIFCDSLPTYMKRVPRLTARRAYAAQDECVEAVLNWQTWSARTFNAGTTPMDEGGNDGIWGSTFFRERYKTFIHDMGFDARDMAAMELGFLFG</sequence>
<dbReference type="OrthoDB" id="3366823at2759"/>
<name>A0A177CQN1_9PLEO</name>